<accession>A0A7X0MU90</accession>
<protein>
    <submittedName>
        <fullName evidence="2">Uncharacterized protein</fullName>
    </submittedName>
</protein>
<evidence type="ECO:0000313" key="2">
    <source>
        <dbReference type="EMBL" id="MBB6520381.1"/>
    </source>
</evidence>
<comment type="caution">
    <text evidence="2">The sequence shown here is derived from an EMBL/GenBank/DDBJ whole genome shotgun (WGS) entry which is preliminary data.</text>
</comment>
<dbReference type="RefSeq" id="WP_166851429.1">
    <property type="nucleotide sequence ID" value="NZ_JAAONY010000001.1"/>
</dbReference>
<dbReference type="AlphaFoldDB" id="A0A7X0MU90"/>
<proteinExistence type="predicted"/>
<dbReference type="InParanoid" id="A0A7X0MU90"/>
<gene>
    <name evidence="2" type="ORF">HNR48_000659</name>
</gene>
<keyword evidence="1" id="KW-0732">Signal</keyword>
<evidence type="ECO:0000256" key="1">
    <source>
        <dbReference type="SAM" id="SignalP"/>
    </source>
</evidence>
<evidence type="ECO:0000313" key="3">
    <source>
        <dbReference type="Proteomes" id="UP000528457"/>
    </source>
</evidence>
<name>A0A7X0MU90_9GAMM</name>
<reference evidence="2 3" key="1">
    <citation type="submission" date="2020-08" db="EMBL/GenBank/DDBJ databases">
        <title>Genomic Encyclopedia of Type Strains, Phase IV (KMG-IV): sequencing the most valuable type-strain genomes for metagenomic binning, comparative biology and taxonomic classification.</title>
        <authorList>
            <person name="Goeker M."/>
        </authorList>
    </citation>
    <scope>NUCLEOTIDE SEQUENCE [LARGE SCALE GENOMIC DNA]</scope>
    <source>
        <strain evidence="2 3">DSM 22368</strain>
    </source>
</reference>
<sequence>MNCKQRSIVLSLLAALVSFTVKGQMHLNPDGSGQLLMYPLYTTAQANDTYLSLLNSTRDYKAVSVRVLQSHDGQSVANFYVYLSPHDHWSAVITKDPNGEGALIRTGDSSCTVPEQIAATGPNSVGAVTAFKILENGNPQYNQIGHVEVIEMGTLNFEESGTAYLNPVNDTPFLQNDQQAIEQLKSAIHHAQGLPGNCRALTNAWQPAADANNPSTAAFYYPDPDSGPGDFTRARIPLAPPSGGLSGHGIIINVPDGTAIQYEAVAVEDFMASGYHPSPGGDEPGLDDGVPSAILETSDGQQQIFLAGPLVDMESEEIKNTGNLPGDRVSLFHVKRQAGASGSRLAGGGQVIAAIKESHRSDNFHMYGDQRANDSFLSVTGGPQGLGLAGGKEALSAMLSRSMVINDYTLEPALNATTNWVVTLPTTRNFIAVNQLASENSSSEYIAQAPFEILRLRPDFPCSQFNLRYWDRESSEDVAYYANSGVLRRAFYGLCATSNIINFKTNHLGQRITESFANLDRYFSSHYRNGWARLEYTDLDLRHLTSRAGTAGQVTAGVKSLTVKGMPAIGFATQVYVNSSVGHSGTLANYGIALKHGYVSDITINE</sequence>
<feature type="chain" id="PRO_5031168393" evidence="1">
    <location>
        <begin position="24"/>
        <end position="606"/>
    </location>
</feature>
<dbReference type="EMBL" id="JACHHT010000001">
    <property type="protein sequence ID" value="MBB6520381.1"/>
    <property type="molecule type" value="Genomic_DNA"/>
</dbReference>
<dbReference type="Proteomes" id="UP000528457">
    <property type="component" value="Unassembled WGS sequence"/>
</dbReference>
<organism evidence="2 3">
    <name type="scientific">Pseudoteredinibacter isoporae</name>
    <dbReference type="NCBI Taxonomy" id="570281"/>
    <lineage>
        <taxon>Bacteria</taxon>
        <taxon>Pseudomonadati</taxon>
        <taxon>Pseudomonadota</taxon>
        <taxon>Gammaproteobacteria</taxon>
        <taxon>Cellvibrionales</taxon>
        <taxon>Cellvibrionaceae</taxon>
        <taxon>Pseudoteredinibacter</taxon>
    </lineage>
</organism>
<feature type="signal peptide" evidence="1">
    <location>
        <begin position="1"/>
        <end position="23"/>
    </location>
</feature>
<keyword evidence="3" id="KW-1185">Reference proteome</keyword>